<protein>
    <submittedName>
        <fullName evidence="1">Uncharacterized protein</fullName>
    </submittedName>
</protein>
<evidence type="ECO:0000313" key="1">
    <source>
        <dbReference type="EMBL" id="UFP96677.1"/>
    </source>
</evidence>
<evidence type="ECO:0000313" key="2">
    <source>
        <dbReference type="Proteomes" id="UP001054846"/>
    </source>
</evidence>
<name>A0ABY3PSG3_9CYAN</name>
<keyword evidence="2" id="KW-1185">Reference proteome</keyword>
<sequence>MEERFDRVEQRMDQHGELIAELRAATLANSQNLDRLAGISERFISVAVDAITELRITTNRLEQNVVRLDRAIEELRASNRRQESINDYLIRRDRERGS</sequence>
<gene>
    <name evidence="1" type="ORF">ISF26_10890</name>
</gene>
<dbReference type="Proteomes" id="UP001054846">
    <property type="component" value="Chromosome"/>
</dbReference>
<organism evidence="1 2">
    <name type="scientific">Gloeobacter morelensis MG652769</name>
    <dbReference type="NCBI Taxonomy" id="2781736"/>
    <lineage>
        <taxon>Bacteria</taxon>
        <taxon>Bacillati</taxon>
        <taxon>Cyanobacteriota</taxon>
        <taxon>Cyanophyceae</taxon>
        <taxon>Gloeobacterales</taxon>
        <taxon>Gloeobacteraceae</taxon>
        <taxon>Gloeobacter</taxon>
        <taxon>Gloeobacter morelensis</taxon>
    </lineage>
</organism>
<accession>A0ABY3PSG3</accession>
<proteinExistence type="predicted"/>
<reference evidence="1 2" key="1">
    <citation type="journal article" date="2021" name="Genome Biol. Evol.">
        <title>Complete Genome Sequencing of a Novel Gloeobacter Species from a Waterfall Cave in Mexico.</title>
        <authorList>
            <person name="Saw J.H."/>
            <person name="Cardona T."/>
            <person name="Montejano G."/>
        </authorList>
    </citation>
    <scope>NUCLEOTIDE SEQUENCE [LARGE SCALE GENOMIC DNA]</scope>
    <source>
        <strain evidence="1">MG652769</strain>
    </source>
</reference>
<dbReference type="RefSeq" id="WP_230843967.1">
    <property type="nucleotide sequence ID" value="NZ_CP063845.1"/>
</dbReference>
<dbReference type="EMBL" id="CP063845">
    <property type="protein sequence ID" value="UFP96677.1"/>
    <property type="molecule type" value="Genomic_DNA"/>
</dbReference>